<dbReference type="GO" id="GO:0005886">
    <property type="term" value="C:plasma membrane"/>
    <property type="evidence" value="ECO:0000318"/>
    <property type="project" value="GO_Central"/>
</dbReference>
<organism evidence="4 5">
    <name type="scientific">Trichomonas vaginalis (strain ATCC PRA-98 / G3)</name>
    <dbReference type="NCBI Taxonomy" id="412133"/>
    <lineage>
        <taxon>Eukaryota</taxon>
        <taxon>Metamonada</taxon>
        <taxon>Parabasalia</taxon>
        <taxon>Trichomonadida</taxon>
        <taxon>Trichomonadidae</taxon>
        <taxon>Trichomonas</taxon>
    </lineage>
</organism>
<dbReference type="SMART" id="SM00175">
    <property type="entry name" value="RAB"/>
    <property type="match status" value="1"/>
</dbReference>
<dbReference type="GO" id="GO:0007165">
    <property type="term" value="P:signal transduction"/>
    <property type="evidence" value="ECO:0000318"/>
    <property type="project" value="GO_Central"/>
</dbReference>
<sequence length="217" mass="24246">MSGEEESAAVPAGVQENNENVPQEPTEYSCKVVLIGDNGVGKTSLALYFKNNEPPNGELPIITPNFQKDVNLQDKNAVVHIVIWDSACGDDDKEIRVKSYHDTDVFVMCMSLHNSDSMTNLIKVWAKELYTYDKKPNIVICGTHFDSMNIDPIQIQTITQNIPHNFYIETSARSGVGIEELFKVIAEIKVDPESHPIHVTENNPVSKKKKSECCLLI</sequence>
<dbReference type="SMR" id="A2G7K2"/>
<dbReference type="FunFam" id="3.40.50.300:FF:004935">
    <property type="entry name" value="Small GTP-binding protein, putative"/>
    <property type="match status" value="1"/>
</dbReference>
<dbReference type="Proteomes" id="UP000001542">
    <property type="component" value="Unassembled WGS sequence"/>
</dbReference>
<dbReference type="GO" id="GO:0003924">
    <property type="term" value="F:GTPase activity"/>
    <property type="evidence" value="ECO:0000318"/>
    <property type="project" value="GO_Central"/>
</dbReference>
<dbReference type="KEGG" id="tva:4744515"/>
<dbReference type="InterPro" id="IPR005225">
    <property type="entry name" value="Small_GTP-bd"/>
</dbReference>
<name>A2G7K2_TRIV3</name>
<evidence type="ECO:0000256" key="1">
    <source>
        <dbReference type="ARBA" id="ARBA00022741"/>
    </source>
</evidence>
<dbReference type="SUPFAM" id="SSF52540">
    <property type="entry name" value="P-loop containing nucleoside triphosphate hydrolases"/>
    <property type="match status" value="1"/>
</dbReference>
<dbReference type="InterPro" id="IPR027417">
    <property type="entry name" value="P-loop_NTPase"/>
</dbReference>
<dbReference type="VEuPathDB" id="TrichDB:TVAG_439800"/>
<proteinExistence type="predicted"/>
<evidence type="ECO:0000256" key="2">
    <source>
        <dbReference type="ARBA" id="ARBA00023134"/>
    </source>
</evidence>
<keyword evidence="2" id="KW-0342">GTP-binding</keyword>
<protein>
    <submittedName>
        <fullName evidence="4">Small GTP-binding protein, putative</fullName>
    </submittedName>
</protein>
<evidence type="ECO:0000256" key="3">
    <source>
        <dbReference type="SAM" id="MobiDB-lite"/>
    </source>
</evidence>
<dbReference type="VEuPathDB" id="TrichDB:TVAGG3_0872390"/>
<dbReference type="SMART" id="SM00173">
    <property type="entry name" value="RAS"/>
    <property type="match status" value="1"/>
</dbReference>
<dbReference type="Gene3D" id="3.40.50.300">
    <property type="entry name" value="P-loop containing nucleotide triphosphate hydrolases"/>
    <property type="match status" value="1"/>
</dbReference>
<dbReference type="SMART" id="SM00174">
    <property type="entry name" value="RHO"/>
    <property type="match status" value="1"/>
</dbReference>
<accession>A2G7K2</accession>
<keyword evidence="1" id="KW-0547">Nucleotide-binding</keyword>
<dbReference type="PROSITE" id="PS51419">
    <property type="entry name" value="RAB"/>
    <property type="match status" value="1"/>
</dbReference>
<dbReference type="InterPro" id="IPR003578">
    <property type="entry name" value="Small_GTPase_Rho"/>
</dbReference>
<dbReference type="eggNOG" id="KOG0393">
    <property type="taxonomic scope" value="Eukaryota"/>
</dbReference>
<dbReference type="EMBL" id="DS114555">
    <property type="protein sequence ID" value="EAX86864.1"/>
    <property type="molecule type" value="Genomic_DNA"/>
</dbReference>
<dbReference type="Pfam" id="PF00071">
    <property type="entry name" value="Ras"/>
    <property type="match status" value="1"/>
</dbReference>
<dbReference type="GO" id="GO:0005525">
    <property type="term" value="F:GTP binding"/>
    <property type="evidence" value="ECO:0000318"/>
    <property type="project" value="GO_Central"/>
</dbReference>
<dbReference type="InterPro" id="IPR001806">
    <property type="entry name" value="Small_GTPase"/>
</dbReference>
<evidence type="ECO:0000313" key="5">
    <source>
        <dbReference type="Proteomes" id="UP000001542"/>
    </source>
</evidence>
<gene>
    <name evidence="4" type="ORF">TVAG_439800</name>
</gene>
<evidence type="ECO:0000313" key="4">
    <source>
        <dbReference type="EMBL" id="EAX86864.1"/>
    </source>
</evidence>
<feature type="region of interest" description="Disordered" evidence="3">
    <location>
        <begin position="1"/>
        <end position="23"/>
    </location>
</feature>
<dbReference type="GO" id="GO:0007015">
    <property type="term" value="P:actin filament organization"/>
    <property type="evidence" value="ECO:0000318"/>
    <property type="project" value="GO_Central"/>
</dbReference>
<dbReference type="AlphaFoldDB" id="A2G7K2"/>
<dbReference type="NCBIfam" id="TIGR00231">
    <property type="entry name" value="small_GTP"/>
    <property type="match status" value="1"/>
</dbReference>
<dbReference type="PRINTS" id="PR00449">
    <property type="entry name" value="RASTRNSFRMNG"/>
</dbReference>
<dbReference type="RefSeq" id="XP_001299794.1">
    <property type="nucleotide sequence ID" value="XM_001299793.1"/>
</dbReference>
<dbReference type="STRING" id="5722.A2G7K2"/>
<dbReference type="InParanoid" id="A2G7K2"/>
<reference evidence="4" key="2">
    <citation type="journal article" date="2007" name="Science">
        <title>Draft genome sequence of the sexually transmitted pathogen Trichomonas vaginalis.</title>
        <authorList>
            <person name="Carlton J.M."/>
            <person name="Hirt R.P."/>
            <person name="Silva J.C."/>
            <person name="Delcher A.L."/>
            <person name="Schatz M."/>
            <person name="Zhao Q."/>
            <person name="Wortman J.R."/>
            <person name="Bidwell S.L."/>
            <person name="Alsmark U.C.M."/>
            <person name="Besteiro S."/>
            <person name="Sicheritz-Ponten T."/>
            <person name="Noel C.J."/>
            <person name="Dacks J.B."/>
            <person name="Foster P.G."/>
            <person name="Simillion C."/>
            <person name="Van de Peer Y."/>
            <person name="Miranda-Saavedra D."/>
            <person name="Barton G.J."/>
            <person name="Westrop G.D."/>
            <person name="Mueller S."/>
            <person name="Dessi D."/>
            <person name="Fiori P.L."/>
            <person name="Ren Q."/>
            <person name="Paulsen I."/>
            <person name="Zhang H."/>
            <person name="Bastida-Corcuera F.D."/>
            <person name="Simoes-Barbosa A."/>
            <person name="Brown M.T."/>
            <person name="Hayes R.D."/>
            <person name="Mukherjee M."/>
            <person name="Okumura C.Y."/>
            <person name="Schneider R."/>
            <person name="Smith A.J."/>
            <person name="Vanacova S."/>
            <person name="Villalvazo M."/>
            <person name="Haas B.J."/>
            <person name="Pertea M."/>
            <person name="Feldblyum T.V."/>
            <person name="Utterback T.R."/>
            <person name="Shu C.L."/>
            <person name="Osoegawa K."/>
            <person name="de Jong P.J."/>
            <person name="Hrdy I."/>
            <person name="Horvathova L."/>
            <person name="Zubacova Z."/>
            <person name="Dolezal P."/>
            <person name="Malik S.B."/>
            <person name="Logsdon J.M. Jr."/>
            <person name="Henze K."/>
            <person name="Gupta A."/>
            <person name="Wang C.C."/>
            <person name="Dunne R.L."/>
            <person name="Upcroft J.A."/>
            <person name="Upcroft P."/>
            <person name="White O."/>
            <person name="Salzberg S.L."/>
            <person name="Tang P."/>
            <person name="Chiu C.-H."/>
            <person name="Lee Y.-S."/>
            <person name="Embley T.M."/>
            <person name="Coombs G.H."/>
            <person name="Mottram J.C."/>
            <person name="Tachezy J."/>
            <person name="Fraser-Liggett C.M."/>
            <person name="Johnson P.J."/>
        </authorList>
    </citation>
    <scope>NUCLEOTIDE SEQUENCE [LARGE SCALE GENOMIC DNA]</scope>
    <source>
        <strain evidence="4">G3</strain>
    </source>
</reference>
<keyword evidence="5" id="KW-1185">Reference proteome</keyword>
<reference evidence="4" key="1">
    <citation type="submission" date="2006-10" db="EMBL/GenBank/DDBJ databases">
        <authorList>
            <person name="Amadeo P."/>
            <person name="Zhao Q."/>
            <person name="Wortman J."/>
            <person name="Fraser-Liggett C."/>
            <person name="Carlton J."/>
        </authorList>
    </citation>
    <scope>NUCLEOTIDE SEQUENCE</scope>
    <source>
        <strain evidence="4">G3</strain>
    </source>
</reference>
<dbReference type="GO" id="GO:0019901">
    <property type="term" value="F:protein kinase binding"/>
    <property type="evidence" value="ECO:0000318"/>
    <property type="project" value="GO_Central"/>
</dbReference>
<dbReference type="GO" id="GO:0007264">
    <property type="term" value="P:small GTPase-mediated signal transduction"/>
    <property type="evidence" value="ECO:0007669"/>
    <property type="project" value="InterPro"/>
</dbReference>
<dbReference type="PANTHER" id="PTHR24072">
    <property type="entry name" value="RHO FAMILY GTPASE"/>
    <property type="match status" value="1"/>
</dbReference>